<dbReference type="GeneID" id="64871725"/>
<dbReference type="Proteomes" id="UP000327026">
    <property type="component" value="Segment"/>
</dbReference>
<accession>A0A5J6TI78</accession>
<dbReference type="KEGG" id="vg:64871725"/>
<organism evidence="1 2">
    <name type="scientific">Mycobacterium phage Anthony</name>
    <dbReference type="NCBI Taxonomy" id="2599857"/>
    <lineage>
        <taxon>Viruses</taxon>
        <taxon>Duplodnaviria</taxon>
        <taxon>Heunggongvirae</taxon>
        <taxon>Uroviricota</taxon>
        <taxon>Caudoviricetes</taxon>
        <taxon>Anthonyvirus</taxon>
        <taxon>Anthonyvirus anthony</taxon>
    </lineage>
</organism>
<reference evidence="1 2" key="1">
    <citation type="submission" date="2019-07" db="EMBL/GenBank/DDBJ databases">
        <authorList>
            <person name="Garlena R.A."/>
            <person name="Russell D.A."/>
            <person name="Pope W.H."/>
            <person name="Jacobs-Sera D."/>
            <person name="Hatfull G.F."/>
        </authorList>
    </citation>
    <scope>NUCLEOTIDE SEQUENCE [LARGE SCALE GENOMIC DNA]</scope>
</reference>
<dbReference type="RefSeq" id="YP_010062091.1">
    <property type="nucleotide sequence ID" value="NC_054790.1"/>
</dbReference>
<evidence type="ECO:0000313" key="2">
    <source>
        <dbReference type="Proteomes" id="UP000327026"/>
    </source>
</evidence>
<name>A0A5J6TI78_9CAUD</name>
<dbReference type="EMBL" id="MN234188">
    <property type="protein sequence ID" value="QFG10425.1"/>
    <property type="molecule type" value="Genomic_DNA"/>
</dbReference>
<sequence>MRIYETLNDIPEGVIVQETKPKVGVYVLKVEGIILVNSISNGIVSGWVRIGEATSRLIGPMKKVSP</sequence>
<proteinExistence type="predicted"/>
<gene>
    <name evidence="1" type="primary">55</name>
    <name evidence="1" type="ORF">PBI_ANTHONY_55</name>
</gene>
<protein>
    <submittedName>
        <fullName evidence="1">Uncharacterized protein</fullName>
    </submittedName>
</protein>
<evidence type="ECO:0000313" key="1">
    <source>
        <dbReference type="EMBL" id="QFG10425.1"/>
    </source>
</evidence>
<keyword evidence="2" id="KW-1185">Reference proteome</keyword>